<evidence type="ECO:0000256" key="1">
    <source>
        <dbReference type="SAM" id="Phobius"/>
    </source>
</evidence>
<dbReference type="RefSeq" id="WP_198150444.1">
    <property type="nucleotide sequence ID" value="NZ_JBDNTQ010000013.1"/>
</dbReference>
<reference evidence="2 3" key="1">
    <citation type="submission" date="2016-03" db="EMBL/GenBank/DDBJ databases">
        <title>Draft genome sequence of Gluconobacter cerinus strain CECT 9110.</title>
        <authorList>
            <person name="Sainz F."/>
            <person name="Mas A."/>
            <person name="Torija M.J."/>
        </authorList>
    </citation>
    <scope>NUCLEOTIDE SEQUENCE [LARGE SCALE GENOMIC DNA]</scope>
    <source>
        <strain evidence="2 3">CECT 9110</strain>
    </source>
</reference>
<protein>
    <recommendedName>
        <fullName evidence="4">Heme exporter protein D</fullName>
    </recommendedName>
</protein>
<organism evidence="2 3">
    <name type="scientific">Gluconobacter cerinus</name>
    <dbReference type="NCBI Taxonomy" id="38307"/>
    <lineage>
        <taxon>Bacteria</taxon>
        <taxon>Pseudomonadati</taxon>
        <taxon>Pseudomonadota</taxon>
        <taxon>Alphaproteobacteria</taxon>
        <taxon>Acetobacterales</taxon>
        <taxon>Acetobacteraceae</taxon>
        <taxon>Gluconobacter</taxon>
    </lineage>
</organism>
<evidence type="ECO:0000313" key="2">
    <source>
        <dbReference type="EMBL" id="OAJ68209.1"/>
    </source>
</evidence>
<evidence type="ECO:0008006" key="4">
    <source>
        <dbReference type="Google" id="ProtNLM"/>
    </source>
</evidence>
<comment type="caution">
    <text evidence="2">The sequence shown here is derived from an EMBL/GenBank/DDBJ whole genome shotgun (WGS) entry which is preliminary data.</text>
</comment>
<evidence type="ECO:0000313" key="3">
    <source>
        <dbReference type="Proteomes" id="UP000077786"/>
    </source>
</evidence>
<dbReference type="EMBL" id="LUTU01000005">
    <property type="protein sequence ID" value="OAJ68209.1"/>
    <property type="molecule type" value="Genomic_DNA"/>
</dbReference>
<dbReference type="PATRIC" id="fig|38307.3.peg.940"/>
<keyword evidence="1" id="KW-0812">Transmembrane</keyword>
<gene>
    <name evidence="2" type="ORF">A0123_00912</name>
</gene>
<dbReference type="Proteomes" id="UP000077786">
    <property type="component" value="Unassembled WGS sequence"/>
</dbReference>
<keyword evidence="1" id="KW-1133">Transmembrane helix</keyword>
<name>A0A1B6VLX0_9PROT</name>
<sequence>MMHLPNHWPYIAAAYGLTIGCSLVLGIGAALRLRRAKARLTAVESQLRHRESSAS</sequence>
<dbReference type="AlphaFoldDB" id="A0A1B6VLX0"/>
<keyword evidence="1" id="KW-0472">Membrane</keyword>
<accession>A0A1B6VLX0</accession>
<feature type="transmembrane region" description="Helical" evidence="1">
    <location>
        <begin position="12"/>
        <end position="31"/>
    </location>
</feature>
<proteinExistence type="predicted"/>